<evidence type="ECO:0000313" key="1">
    <source>
        <dbReference type="EMBL" id="KAJ7383729.1"/>
    </source>
</evidence>
<keyword evidence="2" id="KW-1185">Reference proteome</keyword>
<protein>
    <submittedName>
        <fullName evidence="1">Uncharacterized protein</fullName>
    </submittedName>
</protein>
<dbReference type="EMBL" id="MU825895">
    <property type="protein sequence ID" value="KAJ7383729.1"/>
    <property type="molecule type" value="Genomic_DNA"/>
</dbReference>
<accession>A0A9X0D3Q9</accession>
<sequence>MLRQRQRPSANPQYQTKQATVWSRVKVAFEACANHDPSQRAKASDVLAVLRGPGLVTNEPPLRQASAGKRHVGAAVQMRGNPARMTAVQWYAGQQGEAALKYVFDKFTSIADSEVKMSRKTDTHVDQDVTLSFKRHGQEWHVTFLYNFPRSNASLMTTSGGDCISIGGDTIETAVRAIINRISSPDMRGNAAPKMAIQWYLGEEGESALKYIFDELRRIADGEVKMSRKTDTQDLTLSFEHEENEWQVKFPSNFPRSNASLSTNGEIYAMVGGDTMETAVNAIINSISSSARQPHAQMGDNPAHMAAVQWYAGEEGEADLKYIVDELESIADGEVKMSRKTDTQDLTLRFQCQGQGWEVKFPSNFPRSNASLSINGEIRAMIGGDTVENAVSAMVNRISLASGCGNAARLRLTSTCD</sequence>
<gene>
    <name evidence="1" type="ORF">OS493_026260</name>
</gene>
<comment type="caution">
    <text evidence="1">The sequence shown here is derived from an EMBL/GenBank/DDBJ whole genome shotgun (WGS) entry which is preliminary data.</text>
</comment>
<name>A0A9X0D3Q9_9CNID</name>
<dbReference type="Proteomes" id="UP001163046">
    <property type="component" value="Unassembled WGS sequence"/>
</dbReference>
<evidence type="ECO:0000313" key="2">
    <source>
        <dbReference type="Proteomes" id="UP001163046"/>
    </source>
</evidence>
<organism evidence="1 2">
    <name type="scientific">Desmophyllum pertusum</name>
    <dbReference type="NCBI Taxonomy" id="174260"/>
    <lineage>
        <taxon>Eukaryota</taxon>
        <taxon>Metazoa</taxon>
        <taxon>Cnidaria</taxon>
        <taxon>Anthozoa</taxon>
        <taxon>Hexacorallia</taxon>
        <taxon>Scleractinia</taxon>
        <taxon>Caryophylliina</taxon>
        <taxon>Caryophylliidae</taxon>
        <taxon>Desmophyllum</taxon>
    </lineage>
</organism>
<reference evidence="1" key="1">
    <citation type="submission" date="2023-01" db="EMBL/GenBank/DDBJ databases">
        <title>Genome assembly of the deep-sea coral Lophelia pertusa.</title>
        <authorList>
            <person name="Herrera S."/>
            <person name="Cordes E."/>
        </authorList>
    </citation>
    <scope>NUCLEOTIDE SEQUENCE</scope>
    <source>
        <strain evidence="1">USNM1676648</strain>
        <tissue evidence="1">Polyp</tissue>
    </source>
</reference>
<dbReference type="AlphaFoldDB" id="A0A9X0D3Q9"/>
<proteinExistence type="predicted"/>